<proteinExistence type="predicted"/>
<dbReference type="OrthoDB" id="4048724at2"/>
<dbReference type="InterPro" id="IPR045617">
    <property type="entry name" value="DUF6445"/>
</dbReference>
<protein>
    <submittedName>
        <fullName evidence="1">Hypothethical protein</fullName>
    </submittedName>
</protein>
<keyword evidence="2" id="KW-1185">Reference proteome</keyword>
<organism evidence="1 2">
    <name type="scientific">Paraburkholderia ribeironis</name>
    <dbReference type="NCBI Taxonomy" id="1247936"/>
    <lineage>
        <taxon>Bacteria</taxon>
        <taxon>Pseudomonadati</taxon>
        <taxon>Pseudomonadota</taxon>
        <taxon>Betaproteobacteria</taxon>
        <taxon>Burkholderiales</taxon>
        <taxon>Burkholderiaceae</taxon>
        <taxon>Paraburkholderia</taxon>
    </lineage>
</organism>
<dbReference type="Pfam" id="PF20043">
    <property type="entry name" value="DUF6445"/>
    <property type="match status" value="1"/>
</dbReference>
<sequence>MRETIIVTDDFYRDPLDVRGFALGQDFSVKGNYPGARTQPFLHEGILAAIQSIVKNPITYWPLNTYNGAFQFSVEGDQTWVHADHTTMWSGVIYLTPNAPSNAGTAFFRHRETGLESYPDEPFLRRRCDEDASLWDRWSVIDQIGNQFNRLALFRGTRFHCSQRHFGTCKEDGRLFQTFFFNTAY</sequence>
<name>A0A1N7SNZ6_9BURK</name>
<dbReference type="STRING" id="1247936.BN2475_1240003"/>
<reference evidence="1 2" key="1">
    <citation type="submission" date="2016-12" db="EMBL/GenBank/DDBJ databases">
        <authorList>
            <person name="Song W.-J."/>
            <person name="Kurnit D.M."/>
        </authorList>
    </citation>
    <scope>NUCLEOTIDE SEQUENCE [LARGE SCALE GENOMIC DNA]</scope>
    <source>
        <strain evidence="1 2">STM7296</strain>
    </source>
</reference>
<dbReference type="RefSeq" id="WP_094783299.1">
    <property type="nucleotide sequence ID" value="NZ_CYGX02000124.1"/>
</dbReference>
<evidence type="ECO:0000313" key="1">
    <source>
        <dbReference type="EMBL" id="SIT49039.1"/>
    </source>
</evidence>
<accession>A0A1N7SNZ6</accession>
<dbReference type="Proteomes" id="UP000187012">
    <property type="component" value="Unassembled WGS sequence"/>
</dbReference>
<dbReference type="AlphaFoldDB" id="A0A1N7SNZ6"/>
<gene>
    <name evidence="1" type="ORF">BN2475_1240003</name>
</gene>
<dbReference type="EMBL" id="CYGX02000124">
    <property type="protein sequence ID" value="SIT49039.1"/>
    <property type="molecule type" value="Genomic_DNA"/>
</dbReference>
<evidence type="ECO:0000313" key="2">
    <source>
        <dbReference type="Proteomes" id="UP000187012"/>
    </source>
</evidence>